<dbReference type="GO" id="GO:0070646">
    <property type="term" value="P:protein modification by small protein removal"/>
    <property type="evidence" value="ECO:0007669"/>
    <property type="project" value="TreeGrafter"/>
</dbReference>
<comment type="similarity">
    <text evidence="1">Belongs to the DeSI family.</text>
</comment>
<evidence type="ECO:0000256" key="3">
    <source>
        <dbReference type="ARBA" id="ARBA00022801"/>
    </source>
</evidence>
<dbReference type="Pfam" id="PF05903">
    <property type="entry name" value="Peptidase_C97"/>
    <property type="match status" value="1"/>
</dbReference>
<proteinExistence type="inferred from homology"/>
<evidence type="ECO:0000313" key="6">
    <source>
        <dbReference type="Proteomes" id="UP000604046"/>
    </source>
</evidence>
<keyword evidence="6" id="KW-1185">Reference proteome</keyword>
<dbReference type="AlphaFoldDB" id="A0A812RW86"/>
<accession>A0A812RW86</accession>
<dbReference type="GO" id="GO:0006508">
    <property type="term" value="P:proteolysis"/>
    <property type="evidence" value="ECO:0007669"/>
    <property type="project" value="UniProtKB-KW"/>
</dbReference>
<reference evidence="5" key="1">
    <citation type="submission" date="2021-02" db="EMBL/GenBank/DDBJ databases">
        <authorList>
            <person name="Dougan E. K."/>
            <person name="Rhodes N."/>
            <person name="Thang M."/>
            <person name="Chan C."/>
        </authorList>
    </citation>
    <scope>NUCLEOTIDE SEQUENCE</scope>
</reference>
<dbReference type="PANTHER" id="PTHR12378:SF7">
    <property type="entry name" value="DESUMOYLATING ISOPEPTIDASE 1"/>
    <property type="match status" value="1"/>
</dbReference>
<evidence type="ECO:0000256" key="1">
    <source>
        <dbReference type="ARBA" id="ARBA00008140"/>
    </source>
</evidence>
<gene>
    <name evidence="5" type="primary">DESI1</name>
    <name evidence="5" type="ORF">SNAT2548_LOCUS24935</name>
</gene>
<feature type="domain" description="PPPDE" evidence="4">
    <location>
        <begin position="59"/>
        <end position="189"/>
    </location>
</feature>
<evidence type="ECO:0000259" key="4">
    <source>
        <dbReference type="PROSITE" id="PS51858"/>
    </source>
</evidence>
<protein>
    <submittedName>
        <fullName evidence="5">DESI1 protein</fullName>
    </submittedName>
</protein>
<dbReference type="SMART" id="SM01179">
    <property type="entry name" value="DUF862"/>
    <property type="match status" value="1"/>
</dbReference>
<dbReference type="Gene3D" id="3.90.1720.30">
    <property type="entry name" value="PPPDE domains"/>
    <property type="match status" value="1"/>
</dbReference>
<evidence type="ECO:0000256" key="2">
    <source>
        <dbReference type="ARBA" id="ARBA00022670"/>
    </source>
</evidence>
<dbReference type="InterPro" id="IPR042266">
    <property type="entry name" value="PPPDE_sf"/>
</dbReference>
<evidence type="ECO:0000313" key="5">
    <source>
        <dbReference type="EMBL" id="CAE7454031.1"/>
    </source>
</evidence>
<name>A0A812RW86_9DINO</name>
<dbReference type="GO" id="GO:0008233">
    <property type="term" value="F:peptidase activity"/>
    <property type="evidence" value="ECO:0007669"/>
    <property type="project" value="UniProtKB-KW"/>
</dbReference>
<dbReference type="Proteomes" id="UP000604046">
    <property type="component" value="Unassembled WGS sequence"/>
</dbReference>
<dbReference type="OrthoDB" id="21221at2759"/>
<dbReference type="EMBL" id="CAJNDS010002374">
    <property type="protein sequence ID" value="CAE7454031.1"/>
    <property type="molecule type" value="Genomic_DNA"/>
</dbReference>
<dbReference type="PROSITE" id="PS51858">
    <property type="entry name" value="PPPDE"/>
    <property type="match status" value="1"/>
</dbReference>
<dbReference type="InterPro" id="IPR008580">
    <property type="entry name" value="PPPDE_dom"/>
</dbReference>
<keyword evidence="3" id="KW-0378">Hydrolase</keyword>
<keyword evidence="2" id="KW-0645">Protease</keyword>
<dbReference type="PANTHER" id="PTHR12378">
    <property type="entry name" value="DESUMOYLATING ISOPEPTIDASE"/>
    <property type="match status" value="1"/>
</dbReference>
<sequence>MIVRDLASQVQSLEDFLSAEVPPWKQDPSDLCAYLDAYMMAERPVQPLEDFLSNNEGHFPVYLWIYDLSRGFASHWAETLVGIKLEGIWHTSVVVEWPQRSSEFSFGGQICECKPGTTPYGQPLEKRFLGYTAKTRLQVRKFFIRLCLATDDYDGRHYDLLCNNCNHFTHKLLQHLFHENLPGKMPDVLDQPSVVRDTAWWVKAFEAKRSFGCWPGSTRRALQSGTRMAWPRVRLLVTARGMQRLGDTWPEAATGSQTMPGGAGTAIGGRALDAGREGGEGPVQGRRGLAALPLAAFAACSGADTCDLVALVHEEAGARNMSEASLGCWVVELALQPPAEDREDASALAWSISEHPSPLTSSTDRESLWRAKSFHHLSGCPTCAKWSRARRGLARATAWRRRRVLRQNPGREESGEEDVLVNLGPRLCIPLPNGGGQAGEARQLVVSTAKARTISGWSNTVRPFFGWIQHRVHLHVCYVCVCVCVRSYSTTCST</sequence>
<comment type="caution">
    <text evidence="5">The sequence shown here is derived from an EMBL/GenBank/DDBJ whole genome shotgun (WGS) entry which is preliminary data.</text>
</comment>
<organism evidence="5 6">
    <name type="scientific">Symbiodinium natans</name>
    <dbReference type="NCBI Taxonomy" id="878477"/>
    <lineage>
        <taxon>Eukaryota</taxon>
        <taxon>Sar</taxon>
        <taxon>Alveolata</taxon>
        <taxon>Dinophyceae</taxon>
        <taxon>Suessiales</taxon>
        <taxon>Symbiodiniaceae</taxon>
        <taxon>Symbiodinium</taxon>
    </lineage>
</organism>